<feature type="transmembrane region" description="Helical" evidence="1">
    <location>
        <begin position="156"/>
        <end position="176"/>
    </location>
</feature>
<dbReference type="RefSeq" id="WP_336587154.1">
    <property type="nucleotide sequence ID" value="NZ_JBBAXC010000008.1"/>
</dbReference>
<evidence type="ECO:0000313" key="2">
    <source>
        <dbReference type="EMBL" id="MEI5907717.1"/>
    </source>
</evidence>
<feature type="transmembrane region" description="Helical" evidence="1">
    <location>
        <begin position="75"/>
        <end position="96"/>
    </location>
</feature>
<keyword evidence="3" id="KW-1185">Reference proteome</keyword>
<sequence>MIYKREVLKSQKSLWIWVIALGGLILLMLSIYPEFAKQQDSIDQMMEAYPEAMIKAFNMDQFDFSTALSFYAIEGYLFVTLFGSIYVAIMAANMLVKEEGDKTIEFLLSKPVTRSRIVSEKLLAVFTNIVIFNIAIAVINFIGFKIAGDQSVDAKTFAIITLGPFLLHLTFAGLAFMASSFFRKNRMVVSFSLGLVLLTYFLDIVQGVSDKLENLKYITPFEYVDPAYLIQNLEIKPLYLAIMLVIIVLSTIVAYVIYHKKDITV</sequence>
<feature type="transmembrane region" description="Helical" evidence="1">
    <location>
        <begin position="122"/>
        <end position="144"/>
    </location>
</feature>
<keyword evidence="1" id="KW-0472">Membrane</keyword>
<accession>A0ABU8HEL4</accession>
<protein>
    <submittedName>
        <fullName evidence="2">ABC transporter permease subunit</fullName>
    </submittedName>
</protein>
<evidence type="ECO:0000313" key="3">
    <source>
        <dbReference type="Proteomes" id="UP001312865"/>
    </source>
</evidence>
<gene>
    <name evidence="2" type="ORF">WAK64_11695</name>
</gene>
<feature type="transmembrane region" description="Helical" evidence="1">
    <location>
        <begin position="238"/>
        <end position="258"/>
    </location>
</feature>
<organism evidence="2 3">
    <name type="scientific">Bacillus spongiae</name>
    <dbReference type="NCBI Taxonomy" id="2683610"/>
    <lineage>
        <taxon>Bacteria</taxon>
        <taxon>Bacillati</taxon>
        <taxon>Bacillota</taxon>
        <taxon>Bacilli</taxon>
        <taxon>Bacillales</taxon>
        <taxon>Bacillaceae</taxon>
        <taxon>Bacillus</taxon>
    </lineage>
</organism>
<evidence type="ECO:0000256" key="1">
    <source>
        <dbReference type="SAM" id="Phobius"/>
    </source>
</evidence>
<keyword evidence="1" id="KW-1133">Transmembrane helix</keyword>
<dbReference type="Proteomes" id="UP001312865">
    <property type="component" value="Unassembled WGS sequence"/>
</dbReference>
<comment type="caution">
    <text evidence="2">The sequence shown here is derived from an EMBL/GenBank/DDBJ whole genome shotgun (WGS) entry which is preliminary data.</text>
</comment>
<proteinExistence type="predicted"/>
<dbReference type="EMBL" id="JBBAXC010000008">
    <property type="protein sequence ID" value="MEI5907717.1"/>
    <property type="molecule type" value="Genomic_DNA"/>
</dbReference>
<feature type="transmembrane region" description="Helical" evidence="1">
    <location>
        <begin position="188"/>
        <end position="208"/>
    </location>
</feature>
<name>A0ABU8HEL4_9BACI</name>
<dbReference type="PANTHER" id="PTHR37305:SF2">
    <property type="entry name" value="BACITRACIN TRANSPORT PERMEASE PROTEIN BCRB"/>
    <property type="match status" value="1"/>
</dbReference>
<reference evidence="2 3" key="1">
    <citation type="journal article" date="2018" name="J. Microbiol.">
        <title>Bacillus spongiae sp. nov., isolated from sponge of Jeju Island.</title>
        <authorList>
            <person name="Lee G.E."/>
            <person name="Im W.T."/>
            <person name="Park J.S."/>
        </authorList>
    </citation>
    <scope>NUCLEOTIDE SEQUENCE [LARGE SCALE GENOMIC DNA]</scope>
    <source>
        <strain evidence="2 3">135PIL107-10</strain>
    </source>
</reference>
<dbReference type="PANTHER" id="PTHR37305">
    <property type="entry name" value="INTEGRAL MEMBRANE PROTEIN-RELATED"/>
    <property type="match status" value="1"/>
</dbReference>
<keyword evidence="1" id="KW-0812">Transmembrane</keyword>
<dbReference type="Pfam" id="PF12679">
    <property type="entry name" value="ABC2_membrane_2"/>
    <property type="match status" value="1"/>
</dbReference>
<feature type="transmembrane region" description="Helical" evidence="1">
    <location>
        <begin position="14"/>
        <end position="32"/>
    </location>
</feature>